<evidence type="ECO:0000313" key="3">
    <source>
        <dbReference type="Proteomes" id="UP000198397"/>
    </source>
</evidence>
<organism evidence="2 3">
    <name type="scientific">Halorubrum vacuolatum</name>
    <name type="common">Natronobacterium vacuolatum</name>
    <dbReference type="NCBI Taxonomy" id="63740"/>
    <lineage>
        <taxon>Archaea</taxon>
        <taxon>Methanobacteriati</taxon>
        <taxon>Methanobacteriota</taxon>
        <taxon>Stenosarchaea group</taxon>
        <taxon>Halobacteria</taxon>
        <taxon>Halobacteriales</taxon>
        <taxon>Haloferacaceae</taxon>
        <taxon>Halorubrum</taxon>
    </lineage>
</organism>
<dbReference type="AlphaFoldDB" id="A0A238UL47"/>
<evidence type="ECO:0000256" key="1">
    <source>
        <dbReference type="SAM" id="MobiDB-lite"/>
    </source>
</evidence>
<proteinExistence type="predicted"/>
<accession>A0A238UL47</accession>
<gene>
    <name evidence="2" type="ORF">SAMN06264855_10117</name>
</gene>
<evidence type="ECO:0000313" key="2">
    <source>
        <dbReference type="EMBL" id="SNR22842.1"/>
    </source>
</evidence>
<keyword evidence="3" id="KW-1185">Reference proteome</keyword>
<feature type="region of interest" description="Disordered" evidence="1">
    <location>
        <begin position="1"/>
        <end position="32"/>
    </location>
</feature>
<dbReference type="Proteomes" id="UP000198397">
    <property type="component" value="Unassembled WGS sequence"/>
</dbReference>
<dbReference type="EMBL" id="FZNQ01000001">
    <property type="protein sequence ID" value="SNR22842.1"/>
    <property type="molecule type" value="Genomic_DNA"/>
</dbReference>
<protein>
    <submittedName>
        <fullName evidence="2">Uncharacterized protein</fullName>
    </submittedName>
</protein>
<dbReference type="RefSeq" id="WP_143420324.1">
    <property type="nucleotide sequence ID" value="NZ_FZNQ01000001.1"/>
</dbReference>
<name>A0A238UL47_HALVU</name>
<reference evidence="2 3" key="1">
    <citation type="submission" date="2017-06" db="EMBL/GenBank/DDBJ databases">
        <authorList>
            <person name="Kim H.J."/>
            <person name="Triplett B.A."/>
        </authorList>
    </citation>
    <scope>NUCLEOTIDE SEQUENCE [LARGE SCALE GENOMIC DNA]</scope>
    <source>
        <strain evidence="2 3">DSM 8800</strain>
    </source>
</reference>
<sequence length="82" mass="8230">MVQLPFTTDADRDAVPTIDRPTPDTDRGIPGRAEAPLTASVTLVVAVAMGAALGDPLTWSDAGTALTAVAAGLTLTSLLGRG</sequence>